<dbReference type="SUPFAM" id="SSF57667">
    <property type="entry name" value="beta-beta-alpha zinc fingers"/>
    <property type="match status" value="1"/>
</dbReference>
<dbReference type="PROSITE" id="PS50157">
    <property type="entry name" value="ZINC_FINGER_C2H2_2"/>
    <property type="match status" value="1"/>
</dbReference>
<evidence type="ECO:0000313" key="4">
    <source>
        <dbReference type="Proteomes" id="UP001634394"/>
    </source>
</evidence>
<proteinExistence type="predicted"/>
<dbReference type="InterPro" id="IPR036236">
    <property type="entry name" value="Znf_C2H2_sf"/>
</dbReference>
<reference evidence="3 4" key="1">
    <citation type="submission" date="2024-11" db="EMBL/GenBank/DDBJ databases">
        <title>Chromosome-level genome assembly of the freshwater bivalve Anodonta woodiana.</title>
        <authorList>
            <person name="Chen X."/>
        </authorList>
    </citation>
    <scope>NUCLEOTIDE SEQUENCE [LARGE SCALE GENOMIC DNA]</scope>
    <source>
        <strain evidence="3">MN2024</strain>
        <tissue evidence="3">Gills</tissue>
    </source>
</reference>
<keyword evidence="1" id="KW-0863">Zinc-finger</keyword>
<comment type="caution">
    <text evidence="3">The sequence shown here is derived from an EMBL/GenBank/DDBJ whole genome shotgun (WGS) entry which is preliminary data.</text>
</comment>
<organism evidence="3 4">
    <name type="scientific">Sinanodonta woodiana</name>
    <name type="common">Chinese pond mussel</name>
    <name type="synonym">Anodonta woodiana</name>
    <dbReference type="NCBI Taxonomy" id="1069815"/>
    <lineage>
        <taxon>Eukaryota</taxon>
        <taxon>Metazoa</taxon>
        <taxon>Spiralia</taxon>
        <taxon>Lophotrochozoa</taxon>
        <taxon>Mollusca</taxon>
        <taxon>Bivalvia</taxon>
        <taxon>Autobranchia</taxon>
        <taxon>Heteroconchia</taxon>
        <taxon>Palaeoheterodonta</taxon>
        <taxon>Unionida</taxon>
        <taxon>Unionoidea</taxon>
        <taxon>Unionidae</taxon>
        <taxon>Unioninae</taxon>
        <taxon>Sinanodonta</taxon>
    </lineage>
</organism>
<evidence type="ECO:0000313" key="3">
    <source>
        <dbReference type="EMBL" id="KAL3889937.1"/>
    </source>
</evidence>
<name>A0ABD3XUP3_SINWO</name>
<dbReference type="Gene3D" id="3.30.160.60">
    <property type="entry name" value="Classic Zinc Finger"/>
    <property type="match status" value="1"/>
</dbReference>
<dbReference type="GO" id="GO:0008270">
    <property type="term" value="F:zinc ion binding"/>
    <property type="evidence" value="ECO:0007669"/>
    <property type="project" value="UniProtKB-KW"/>
</dbReference>
<dbReference type="EMBL" id="JBJQND010000001">
    <property type="protein sequence ID" value="KAL3889937.1"/>
    <property type="molecule type" value="Genomic_DNA"/>
</dbReference>
<evidence type="ECO:0000256" key="1">
    <source>
        <dbReference type="PROSITE-ProRule" id="PRU00042"/>
    </source>
</evidence>
<keyword evidence="4" id="KW-1185">Reference proteome</keyword>
<protein>
    <recommendedName>
        <fullName evidence="2">C2H2-type domain-containing protein</fullName>
    </recommendedName>
</protein>
<feature type="domain" description="C2H2-type" evidence="2">
    <location>
        <begin position="497"/>
        <end position="520"/>
    </location>
</feature>
<dbReference type="PROSITE" id="PS00028">
    <property type="entry name" value="ZINC_FINGER_C2H2_1"/>
    <property type="match status" value="1"/>
</dbReference>
<gene>
    <name evidence="3" type="ORF">ACJMK2_002253</name>
</gene>
<keyword evidence="1" id="KW-0862">Zinc</keyword>
<sequence length="557" mass="62921">MSRMDKHEVSSRLEEAVLSLCKESFISYRNVEVDAIICISVADTLEDHVIKIHEKLRHISTSCSSLLNSDQGFPAHSETDHSRNNFAHNDEFIPPKDLGLRSIFPKDNTKLQDNTIRHSQSLYRNSRQGHFPTPKYVYTRKGHMKIPHVVTTNDGCKLVNRKTSSDPEQNGNRYQNVALAMEIGTNSELSIHCRDDRDCSPRNLELSSGQTREYLLSEEDHTSFDEDQSSQNTSIITEADLSRADALVKTQMYLEKRETTDGNSESYIVIKSEPFSEEEDKEKELKVKKQRFDSNEKLQCANVVTSLEVGKQGKLKHLLNLAKRNPGMKQRDVGSKILEKDPNKHTCNNSIQYSYSHTTVIPHSALSTISDAQDPSFHKNIRQHSVDEQQEHTNRDDTVVDIDDHSLCGSPADLSETFQMIGSSFQAILPEGGQTVTPVGDDLPQMQHVQKNSPNSSFISKSNSPGKIHPCRHCGTLFSSLRTRNRHESTTCGSNRFECSVCLKWFSRSDARRRHMLKFHGFVVNKPPENTGMGLHVPHSGHIITDQLSKSRSPEST</sequence>
<dbReference type="InterPro" id="IPR013087">
    <property type="entry name" value="Znf_C2H2_type"/>
</dbReference>
<dbReference type="Proteomes" id="UP001634394">
    <property type="component" value="Unassembled WGS sequence"/>
</dbReference>
<dbReference type="AlphaFoldDB" id="A0ABD3XUP3"/>
<keyword evidence="1" id="KW-0479">Metal-binding</keyword>
<accession>A0ABD3XUP3</accession>
<evidence type="ECO:0000259" key="2">
    <source>
        <dbReference type="PROSITE" id="PS50157"/>
    </source>
</evidence>